<dbReference type="RefSeq" id="WP_111000988.1">
    <property type="nucleotide sequence ID" value="NZ_QKTW01000030.1"/>
</dbReference>
<dbReference type="InterPro" id="IPR001387">
    <property type="entry name" value="Cro/C1-type_HTH"/>
</dbReference>
<dbReference type="SUPFAM" id="SSF47413">
    <property type="entry name" value="lambda repressor-like DNA-binding domains"/>
    <property type="match status" value="1"/>
</dbReference>
<evidence type="ECO:0000313" key="2">
    <source>
        <dbReference type="EMBL" id="PZF70787.1"/>
    </source>
</evidence>
<dbReference type="InterPro" id="IPR010982">
    <property type="entry name" value="Lambda_DNA-bd_dom_sf"/>
</dbReference>
<evidence type="ECO:0000259" key="1">
    <source>
        <dbReference type="PROSITE" id="PS50943"/>
    </source>
</evidence>
<accession>A0A2W2B3N2</accession>
<dbReference type="PROSITE" id="PS50943">
    <property type="entry name" value="HTH_CROC1"/>
    <property type="match status" value="1"/>
</dbReference>
<dbReference type="Proteomes" id="UP000248745">
    <property type="component" value="Unassembled WGS sequence"/>
</dbReference>
<dbReference type="Gene3D" id="1.10.260.40">
    <property type="entry name" value="lambda repressor-like DNA-binding domains"/>
    <property type="match status" value="1"/>
</dbReference>
<comment type="caution">
    <text evidence="2">The sequence shown here is derived from an EMBL/GenBank/DDBJ whole genome shotgun (WGS) entry which is preliminary data.</text>
</comment>
<reference evidence="2 3" key="1">
    <citation type="submission" date="2018-06" db="EMBL/GenBank/DDBJ databases">
        <title>Mucibacter soli gen. nov., sp. nov., a new member of the family Chitinophagaceae producing mucin.</title>
        <authorList>
            <person name="Kim M.-K."/>
            <person name="Park S."/>
            <person name="Kim T.-S."/>
            <person name="Joung Y."/>
            <person name="Han J.-H."/>
            <person name="Kim S.B."/>
        </authorList>
    </citation>
    <scope>NUCLEOTIDE SEQUENCE [LARGE SCALE GENOMIC DNA]</scope>
    <source>
        <strain evidence="2 3">R1-15</strain>
    </source>
</reference>
<keyword evidence="3" id="KW-1185">Reference proteome</keyword>
<name>A0A2W2B3N2_9BACT</name>
<dbReference type="SMART" id="SM00530">
    <property type="entry name" value="HTH_XRE"/>
    <property type="match status" value="1"/>
</dbReference>
<dbReference type="GO" id="GO:0003677">
    <property type="term" value="F:DNA binding"/>
    <property type="evidence" value="ECO:0007669"/>
    <property type="project" value="InterPro"/>
</dbReference>
<sequence>MTAHRIHVGRNIKRFREMLGIKQESLAFDLGDDWTQKKVSQLESKDTIEPDILEKVAKALKLPTQALENFDEETAILNIQNNYDNVTSPSSIANTEANAETINETTNVECTFNPIDKIVELYERMLKDKEEMIKRLEEMVRK</sequence>
<feature type="domain" description="HTH cro/C1-type" evidence="1">
    <location>
        <begin position="12"/>
        <end position="67"/>
    </location>
</feature>
<evidence type="ECO:0000313" key="3">
    <source>
        <dbReference type="Proteomes" id="UP000248745"/>
    </source>
</evidence>
<protein>
    <submittedName>
        <fullName evidence="2">XRE family transcriptional regulator</fullName>
    </submittedName>
</protein>
<dbReference type="OrthoDB" id="674774at2"/>
<dbReference type="CDD" id="cd00093">
    <property type="entry name" value="HTH_XRE"/>
    <property type="match status" value="1"/>
</dbReference>
<dbReference type="AlphaFoldDB" id="A0A2W2B3N2"/>
<gene>
    <name evidence="2" type="ORF">DN068_21320</name>
</gene>
<proteinExistence type="predicted"/>
<dbReference type="Pfam" id="PF01381">
    <property type="entry name" value="HTH_3"/>
    <property type="match status" value="1"/>
</dbReference>
<dbReference type="EMBL" id="QKTW01000030">
    <property type="protein sequence ID" value="PZF70787.1"/>
    <property type="molecule type" value="Genomic_DNA"/>
</dbReference>
<organism evidence="2 3">
    <name type="scientific">Taibaiella soli</name>
    <dbReference type="NCBI Taxonomy" id="1649169"/>
    <lineage>
        <taxon>Bacteria</taxon>
        <taxon>Pseudomonadati</taxon>
        <taxon>Bacteroidota</taxon>
        <taxon>Chitinophagia</taxon>
        <taxon>Chitinophagales</taxon>
        <taxon>Chitinophagaceae</taxon>
        <taxon>Taibaiella</taxon>
    </lineage>
</organism>